<name>A0A381YYV0_9ZZZZ</name>
<sequence>MICVIATIKAKAGQRNALLACIQDNLSNVHAEIGCMEYQPMVDIESSLGAQELDENIVTMVEKWETMANLDAHAISPHMLKYREKVKDIVESVSLKVLTAA</sequence>
<dbReference type="InterPro" id="IPR007138">
    <property type="entry name" value="ABM_dom"/>
</dbReference>
<protein>
    <recommendedName>
        <fullName evidence="1">ABM domain-containing protein</fullName>
    </recommendedName>
</protein>
<feature type="domain" description="ABM" evidence="1">
    <location>
        <begin position="2"/>
        <end position="98"/>
    </location>
</feature>
<dbReference type="Pfam" id="PF03992">
    <property type="entry name" value="ABM"/>
    <property type="match status" value="1"/>
</dbReference>
<dbReference type="InterPro" id="IPR050744">
    <property type="entry name" value="AI-2_Isomerase_LsrG"/>
</dbReference>
<gene>
    <name evidence="2" type="ORF">METZ01_LOCUS134685</name>
</gene>
<dbReference type="AlphaFoldDB" id="A0A381YYV0"/>
<dbReference type="SUPFAM" id="SSF54909">
    <property type="entry name" value="Dimeric alpha+beta barrel"/>
    <property type="match status" value="1"/>
</dbReference>
<dbReference type="InterPro" id="IPR011008">
    <property type="entry name" value="Dimeric_a/b-barrel"/>
</dbReference>
<organism evidence="2">
    <name type="scientific">marine metagenome</name>
    <dbReference type="NCBI Taxonomy" id="408172"/>
    <lineage>
        <taxon>unclassified sequences</taxon>
        <taxon>metagenomes</taxon>
        <taxon>ecological metagenomes</taxon>
    </lineage>
</organism>
<dbReference type="EMBL" id="UINC01019333">
    <property type="protein sequence ID" value="SVA81831.1"/>
    <property type="molecule type" value="Genomic_DNA"/>
</dbReference>
<dbReference type="GO" id="GO:0005829">
    <property type="term" value="C:cytosol"/>
    <property type="evidence" value="ECO:0007669"/>
    <property type="project" value="TreeGrafter"/>
</dbReference>
<accession>A0A381YYV0</accession>
<reference evidence="2" key="1">
    <citation type="submission" date="2018-05" db="EMBL/GenBank/DDBJ databases">
        <authorList>
            <person name="Lanie J.A."/>
            <person name="Ng W.-L."/>
            <person name="Kazmierczak K.M."/>
            <person name="Andrzejewski T.M."/>
            <person name="Davidsen T.M."/>
            <person name="Wayne K.J."/>
            <person name="Tettelin H."/>
            <person name="Glass J.I."/>
            <person name="Rusch D."/>
            <person name="Podicherti R."/>
            <person name="Tsui H.-C.T."/>
            <person name="Winkler M.E."/>
        </authorList>
    </citation>
    <scope>NUCLEOTIDE SEQUENCE</scope>
</reference>
<dbReference type="Gene3D" id="3.30.70.100">
    <property type="match status" value="1"/>
</dbReference>
<evidence type="ECO:0000259" key="1">
    <source>
        <dbReference type="PROSITE" id="PS51725"/>
    </source>
</evidence>
<proteinExistence type="predicted"/>
<dbReference type="PROSITE" id="PS51725">
    <property type="entry name" value="ABM"/>
    <property type="match status" value="1"/>
</dbReference>
<dbReference type="PANTHER" id="PTHR33336:SF3">
    <property type="entry name" value="ABM DOMAIN-CONTAINING PROTEIN"/>
    <property type="match status" value="1"/>
</dbReference>
<dbReference type="PANTHER" id="PTHR33336">
    <property type="entry name" value="QUINOL MONOOXYGENASE YGIN-RELATED"/>
    <property type="match status" value="1"/>
</dbReference>
<dbReference type="GO" id="GO:0016491">
    <property type="term" value="F:oxidoreductase activity"/>
    <property type="evidence" value="ECO:0007669"/>
    <property type="project" value="TreeGrafter"/>
</dbReference>
<evidence type="ECO:0000313" key="2">
    <source>
        <dbReference type="EMBL" id="SVA81831.1"/>
    </source>
</evidence>